<dbReference type="SUPFAM" id="SSF53098">
    <property type="entry name" value="Ribonuclease H-like"/>
    <property type="match status" value="1"/>
</dbReference>
<comment type="caution">
    <text evidence="2">The sequence shown here is derived from an EMBL/GenBank/DDBJ whole genome shotgun (WGS) entry which is preliminary data.</text>
</comment>
<keyword evidence="3" id="KW-1185">Reference proteome</keyword>
<dbReference type="AlphaFoldDB" id="A0A2P4Y5W9"/>
<organism evidence="2 3">
    <name type="scientific">Phytophthora palmivora</name>
    <dbReference type="NCBI Taxonomy" id="4796"/>
    <lineage>
        <taxon>Eukaryota</taxon>
        <taxon>Sar</taxon>
        <taxon>Stramenopiles</taxon>
        <taxon>Oomycota</taxon>
        <taxon>Peronosporomycetes</taxon>
        <taxon>Peronosporales</taxon>
        <taxon>Peronosporaceae</taxon>
        <taxon>Phytophthora</taxon>
    </lineage>
</organism>
<evidence type="ECO:0000313" key="2">
    <source>
        <dbReference type="EMBL" id="POM73193.1"/>
    </source>
</evidence>
<name>A0A2P4Y5W9_9STRA</name>
<proteinExistence type="predicted"/>
<feature type="domain" description="DUF659" evidence="1">
    <location>
        <begin position="6"/>
        <end position="134"/>
    </location>
</feature>
<dbReference type="InterPro" id="IPR007021">
    <property type="entry name" value="DUF659"/>
</dbReference>
<sequence>MFSCKPSRRQLSGHLLDTVYAREKDRVVSLLRDASYLAIVSDGWTSNNGDSIVNFVLVNPRFPAVFWKSINSAAKQIEETVGRKLISSPVTDNAPNMAKSRKVIMTKHRDLACAGCAAHGMNLIVSDAKSLARIFKDRAGLWSRFGERQSQLRRSCDKRYRLSLPVATRRCTHVKCIRNVVNNKDIMVALSSSYNLKARYEVVLRNRKIAGVLLHTAPELPTNGGGTPIFREVT</sequence>
<evidence type="ECO:0000259" key="1">
    <source>
        <dbReference type="Pfam" id="PF04937"/>
    </source>
</evidence>
<dbReference type="Proteomes" id="UP000237271">
    <property type="component" value="Unassembled WGS sequence"/>
</dbReference>
<dbReference type="InterPro" id="IPR012337">
    <property type="entry name" value="RNaseH-like_sf"/>
</dbReference>
<dbReference type="Pfam" id="PF04937">
    <property type="entry name" value="DUF659"/>
    <property type="match status" value="1"/>
</dbReference>
<dbReference type="EMBL" id="NCKW01005242">
    <property type="protein sequence ID" value="POM73193.1"/>
    <property type="molecule type" value="Genomic_DNA"/>
</dbReference>
<reference evidence="2 3" key="1">
    <citation type="journal article" date="2017" name="Genome Biol. Evol.">
        <title>Phytophthora megakarya and P. palmivora, closely related causal agents of cacao black pod rot, underwent increases in genome sizes and gene numbers by different mechanisms.</title>
        <authorList>
            <person name="Ali S.S."/>
            <person name="Shao J."/>
            <person name="Lary D.J."/>
            <person name="Kronmiller B."/>
            <person name="Shen D."/>
            <person name="Strem M.D."/>
            <person name="Amoako-Attah I."/>
            <person name="Akrofi A.Y."/>
            <person name="Begoude B.A."/>
            <person name="Ten Hoopen G.M."/>
            <person name="Coulibaly K."/>
            <person name="Kebe B.I."/>
            <person name="Melnick R.L."/>
            <person name="Guiltinan M.J."/>
            <person name="Tyler B.M."/>
            <person name="Meinhardt L.W."/>
            <person name="Bailey B.A."/>
        </authorList>
    </citation>
    <scope>NUCLEOTIDE SEQUENCE [LARGE SCALE GENOMIC DNA]</scope>
    <source>
        <strain evidence="3">sbr112.9</strain>
    </source>
</reference>
<dbReference type="OrthoDB" id="1607513at2759"/>
<protein>
    <recommendedName>
        <fullName evidence="1">DUF659 domain-containing protein</fullName>
    </recommendedName>
</protein>
<accession>A0A2P4Y5W9</accession>
<gene>
    <name evidence="2" type="ORF">PHPALM_9979</name>
</gene>
<evidence type="ECO:0000313" key="3">
    <source>
        <dbReference type="Proteomes" id="UP000237271"/>
    </source>
</evidence>